<protein>
    <submittedName>
        <fullName evidence="4">Endonuclease</fullName>
    </submittedName>
</protein>
<evidence type="ECO:0000313" key="4">
    <source>
        <dbReference type="EMBL" id="GID54597.1"/>
    </source>
</evidence>
<dbReference type="Gene3D" id="3.60.10.10">
    <property type="entry name" value="Endonuclease/exonuclease/phosphatase"/>
    <property type="match status" value="1"/>
</dbReference>
<dbReference type="InterPro" id="IPR005135">
    <property type="entry name" value="Endo/exonuclease/phosphatase"/>
</dbReference>
<keyword evidence="4" id="KW-0540">Nuclease</keyword>
<keyword evidence="2" id="KW-0472">Membrane</keyword>
<feature type="transmembrane region" description="Helical" evidence="2">
    <location>
        <begin position="80"/>
        <end position="98"/>
    </location>
</feature>
<evidence type="ECO:0000259" key="3">
    <source>
        <dbReference type="Pfam" id="PF03372"/>
    </source>
</evidence>
<dbReference type="Proteomes" id="UP000612282">
    <property type="component" value="Unassembled WGS sequence"/>
</dbReference>
<accession>A0ABQ3X7X3</accession>
<keyword evidence="4" id="KW-0255">Endonuclease</keyword>
<keyword evidence="2" id="KW-0812">Transmembrane</keyword>
<evidence type="ECO:0000256" key="2">
    <source>
        <dbReference type="SAM" id="Phobius"/>
    </source>
</evidence>
<comment type="caution">
    <text evidence="4">The sequence shown here is derived from an EMBL/GenBank/DDBJ whole genome shotgun (WGS) entry which is preliminary data.</text>
</comment>
<reference evidence="4 5" key="1">
    <citation type="submission" date="2021-01" db="EMBL/GenBank/DDBJ databases">
        <title>Whole genome shotgun sequence of Actinoplanes couchii NBRC 106145.</title>
        <authorList>
            <person name="Komaki H."/>
            <person name="Tamura T."/>
        </authorList>
    </citation>
    <scope>NUCLEOTIDE SEQUENCE [LARGE SCALE GENOMIC DNA]</scope>
    <source>
        <strain evidence="4 5">NBRC 106145</strain>
    </source>
</reference>
<keyword evidence="4" id="KW-0378">Hydrolase</keyword>
<gene>
    <name evidence="4" type="ORF">Aco03nite_030010</name>
</gene>
<name>A0ABQ3X7X3_9ACTN</name>
<keyword evidence="5" id="KW-1185">Reference proteome</keyword>
<feature type="transmembrane region" description="Helical" evidence="2">
    <location>
        <begin position="54"/>
        <end position="74"/>
    </location>
</feature>
<feature type="domain" description="Endonuclease/exonuclease/phosphatase" evidence="3">
    <location>
        <begin position="118"/>
        <end position="325"/>
    </location>
</feature>
<dbReference type="GO" id="GO:0004519">
    <property type="term" value="F:endonuclease activity"/>
    <property type="evidence" value="ECO:0007669"/>
    <property type="project" value="UniProtKB-KW"/>
</dbReference>
<dbReference type="InterPro" id="IPR036691">
    <property type="entry name" value="Endo/exonu/phosph_ase_sf"/>
</dbReference>
<feature type="compositionally biased region" description="Pro residues" evidence="1">
    <location>
        <begin position="8"/>
        <end position="17"/>
    </location>
</feature>
<keyword evidence="2" id="KW-1133">Transmembrane helix</keyword>
<evidence type="ECO:0000256" key="1">
    <source>
        <dbReference type="SAM" id="MobiDB-lite"/>
    </source>
</evidence>
<dbReference type="Pfam" id="PF03372">
    <property type="entry name" value="Exo_endo_phos"/>
    <property type="match status" value="1"/>
</dbReference>
<dbReference type="EMBL" id="BOMG01000042">
    <property type="protein sequence ID" value="GID54597.1"/>
    <property type="molecule type" value="Genomic_DNA"/>
</dbReference>
<sequence length="338" mass="35517">MTLTDSPAPTPPSPSAKPPARRRTGVTVVLWLLVVPGALWFLGRAFGLERGALIMLFAGTPFVAAWTLIPFLAALVARRWATAIVAGIVAAGMAVCVLPRALPDRDQGPTEGVALRVLTINTLYGEADAAQIVQLVRDGDVGVLAVQEFTPRGESALKAAGIGDLLPHQQLTAARDAGGSGLYSRYPMLTRSTRDNDGGFQQATATIQPDGAAPVYLESVHPLAPAGPDMYDGWRSDIREQPAAGGDGPAKILLGDFNATLDHGVLRDLIDTGYRDAASTVGKGLVPSWPAFNGSRGLVTIDHVLVDERIGVRDVEVHSVTDSDHRAIFASLVLPAGS</sequence>
<evidence type="ECO:0000313" key="5">
    <source>
        <dbReference type="Proteomes" id="UP000612282"/>
    </source>
</evidence>
<feature type="region of interest" description="Disordered" evidence="1">
    <location>
        <begin position="1"/>
        <end position="20"/>
    </location>
</feature>
<dbReference type="SUPFAM" id="SSF56219">
    <property type="entry name" value="DNase I-like"/>
    <property type="match status" value="1"/>
</dbReference>
<proteinExistence type="predicted"/>
<organism evidence="4 5">
    <name type="scientific">Actinoplanes couchii</name>
    <dbReference type="NCBI Taxonomy" id="403638"/>
    <lineage>
        <taxon>Bacteria</taxon>
        <taxon>Bacillati</taxon>
        <taxon>Actinomycetota</taxon>
        <taxon>Actinomycetes</taxon>
        <taxon>Micromonosporales</taxon>
        <taxon>Micromonosporaceae</taxon>
        <taxon>Actinoplanes</taxon>
    </lineage>
</organism>
<feature type="transmembrane region" description="Helical" evidence="2">
    <location>
        <begin position="24"/>
        <end position="42"/>
    </location>
</feature>
<dbReference type="RefSeq" id="WP_239145175.1">
    <property type="nucleotide sequence ID" value="NZ_BAAAQE010000036.1"/>
</dbReference>